<dbReference type="GO" id="GO:0005524">
    <property type="term" value="F:ATP binding"/>
    <property type="evidence" value="ECO:0007669"/>
    <property type="project" value="UniProtKB-KW"/>
</dbReference>
<proteinExistence type="inferred from homology"/>
<dbReference type="Proteomes" id="UP000887568">
    <property type="component" value="Unplaced"/>
</dbReference>
<dbReference type="FunFam" id="3.90.640.10:FF:000007">
    <property type="entry name" value="Actin like 7B"/>
    <property type="match status" value="1"/>
</dbReference>
<dbReference type="GeneID" id="119719313"/>
<evidence type="ECO:0000256" key="3">
    <source>
        <dbReference type="ARBA" id="ARBA00022741"/>
    </source>
</evidence>
<dbReference type="AlphaFoldDB" id="A0A913Z1T6"/>
<comment type="similarity">
    <text evidence="7">Belongs to the actin family.</text>
</comment>
<dbReference type="Gene3D" id="3.30.420.40">
    <property type="match status" value="2"/>
</dbReference>
<comment type="subcellular location">
    <subcellularLocation>
        <location evidence="1">Cytoplasm</location>
        <location evidence="1">Cytoskeleton</location>
    </subcellularLocation>
</comment>
<dbReference type="FunFam" id="3.30.420.40:FF:000058">
    <property type="entry name" value="Putative actin-related protein 5"/>
    <property type="match status" value="1"/>
</dbReference>
<dbReference type="Gene3D" id="3.90.640.10">
    <property type="entry name" value="Actin, Chain A, domain 4"/>
    <property type="match status" value="1"/>
</dbReference>
<keyword evidence="9" id="KW-1185">Reference proteome</keyword>
<dbReference type="InterPro" id="IPR020902">
    <property type="entry name" value="Actin/actin-like_CS"/>
</dbReference>
<dbReference type="SUPFAM" id="SSF53067">
    <property type="entry name" value="Actin-like ATPase domain"/>
    <property type="match status" value="2"/>
</dbReference>
<dbReference type="GO" id="GO:0005856">
    <property type="term" value="C:cytoskeleton"/>
    <property type="evidence" value="ECO:0007669"/>
    <property type="project" value="UniProtKB-SubCell"/>
</dbReference>
<organism evidence="8 9">
    <name type="scientific">Patiria miniata</name>
    <name type="common">Bat star</name>
    <name type="synonym">Asterina miniata</name>
    <dbReference type="NCBI Taxonomy" id="46514"/>
    <lineage>
        <taxon>Eukaryota</taxon>
        <taxon>Metazoa</taxon>
        <taxon>Echinodermata</taxon>
        <taxon>Eleutherozoa</taxon>
        <taxon>Asterozoa</taxon>
        <taxon>Asteroidea</taxon>
        <taxon>Valvatacea</taxon>
        <taxon>Valvatida</taxon>
        <taxon>Asterinidae</taxon>
        <taxon>Patiria</taxon>
    </lineage>
</organism>
<dbReference type="SMART" id="SM00268">
    <property type="entry name" value="ACTIN"/>
    <property type="match status" value="1"/>
</dbReference>
<dbReference type="PRINTS" id="PR00190">
    <property type="entry name" value="ACTIN"/>
</dbReference>
<keyword evidence="4" id="KW-0067">ATP-binding</keyword>
<evidence type="ECO:0000256" key="2">
    <source>
        <dbReference type="ARBA" id="ARBA00022490"/>
    </source>
</evidence>
<dbReference type="PROSITE" id="PS01132">
    <property type="entry name" value="ACTINS_ACT_LIKE"/>
    <property type="match status" value="1"/>
</dbReference>
<evidence type="ECO:0000256" key="4">
    <source>
        <dbReference type="ARBA" id="ARBA00022840"/>
    </source>
</evidence>
<name>A0A913Z1T6_PATMI</name>
<evidence type="ECO:0000256" key="7">
    <source>
        <dbReference type="RuleBase" id="RU000487"/>
    </source>
</evidence>
<dbReference type="InterPro" id="IPR004000">
    <property type="entry name" value="Actin"/>
</dbReference>
<evidence type="ECO:0000256" key="1">
    <source>
        <dbReference type="ARBA" id="ARBA00004245"/>
    </source>
</evidence>
<dbReference type="InterPro" id="IPR043129">
    <property type="entry name" value="ATPase_NBD"/>
</dbReference>
<dbReference type="OrthoDB" id="5132116at2759"/>
<dbReference type="RefSeq" id="XP_038044650.1">
    <property type="nucleotide sequence ID" value="XM_038188722.1"/>
</dbReference>
<dbReference type="PROSITE" id="PS00432">
    <property type="entry name" value="ACTINS_2"/>
    <property type="match status" value="1"/>
</dbReference>
<keyword evidence="6" id="KW-0206">Cytoskeleton</keyword>
<dbReference type="FunFam" id="3.30.420.40:FF:000148">
    <property type="entry name" value="Actin, alpha skeletal muscle"/>
    <property type="match status" value="1"/>
</dbReference>
<keyword evidence="2" id="KW-0963">Cytoplasm</keyword>
<evidence type="ECO:0000256" key="6">
    <source>
        <dbReference type="ARBA" id="ARBA00023212"/>
    </source>
</evidence>
<accession>A0A913Z1T6</accession>
<sequence>MSGDGLPSVVIDNGSSMIKAGFAGEDSPRVCFPTVFGLPRHLGSLFGVGEKDGYIGDEALSKMGILILKRPIEHGVVTNWDDMERIWEHAFYNELRVAPEERSVMLTEAPLNPKINREKTAQIMFETFGVPSMCLASQALLSLYASGPVTGLVVSSGGGVSNTVPISDGHALPHATNRTEICGVDLTDYLRELFKERGYPFTNHLSDRHLVSSIKETLCYVARDFQEECESFSSSLERSYELPDGHIITVGQERFRCPEALFQPNMLGLEIPGIHEMAFNSIMKCDEGIRPDLFNNIILAGGSTMFSDIAARMQTELEALAPPTTKIKIIAPSERKYSAWIGGSILASLSTVQQMWISKQEYDESGPVIVHTKPI</sequence>
<reference evidence="8" key="1">
    <citation type="submission" date="2022-11" db="UniProtKB">
        <authorList>
            <consortium name="EnsemblMetazoa"/>
        </authorList>
    </citation>
    <scope>IDENTIFICATION</scope>
</reference>
<dbReference type="InterPro" id="IPR004001">
    <property type="entry name" value="Actin_CS"/>
</dbReference>
<evidence type="ECO:0000313" key="8">
    <source>
        <dbReference type="EnsemblMetazoa" id="XP_038044650.1"/>
    </source>
</evidence>
<evidence type="ECO:0008006" key="10">
    <source>
        <dbReference type="Google" id="ProtNLM"/>
    </source>
</evidence>
<dbReference type="PANTHER" id="PTHR11937">
    <property type="entry name" value="ACTIN"/>
    <property type="match status" value="1"/>
</dbReference>
<dbReference type="Pfam" id="PF00022">
    <property type="entry name" value="Actin"/>
    <property type="match status" value="1"/>
</dbReference>
<evidence type="ECO:0000313" key="9">
    <source>
        <dbReference type="Proteomes" id="UP000887568"/>
    </source>
</evidence>
<keyword evidence="5" id="KW-0007">Acetylation</keyword>
<dbReference type="EnsemblMetazoa" id="XM_038188722.1">
    <property type="protein sequence ID" value="XP_038044650.1"/>
    <property type="gene ID" value="LOC119719313"/>
</dbReference>
<protein>
    <recommendedName>
        <fullName evidence="10">Actin</fullName>
    </recommendedName>
</protein>
<evidence type="ECO:0000256" key="5">
    <source>
        <dbReference type="ARBA" id="ARBA00022990"/>
    </source>
</evidence>
<keyword evidence="3" id="KW-0547">Nucleotide-binding</keyword>